<protein>
    <recommendedName>
        <fullName evidence="1">EF-hand domain-containing protein</fullName>
    </recommendedName>
</protein>
<dbReference type="GO" id="GO:0005509">
    <property type="term" value="F:calcium ion binding"/>
    <property type="evidence" value="ECO:0007669"/>
    <property type="project" value="InterPro"/>
</dbReference>
<evidence type="ECO:0000313" key="3">
    <source>
        <dbReference type="Proteomes" id="UP000008983"/>
    </source>
</evidence>
<dbReference type="InterPro" id="IPR011992">
    <property type="entry name" value="EF-hand-dom_pair"/>
</dbReference>
<dbReference type="RefSeq" id="XP_004027539.1">
    <property type="nucleotide sequence ID" value="XM_004027490.1"/>
</dbReference>
<sequence>MWISSIFLQISKRNFLKIQSGKFKSHISFYGNKLRPMQNFEAVFDIVDQNQSSKVEFNEIIVTLMKKEQLLSEKIKQYNGGQLIKIKWKQCLVICKSIEGSRIDYQMIF</sequence>
<dbReference type="SUPFAM" id="SSF47473">
    <property type="entry name" value="EF-hand"/>
    <property type="match status" value="1"/>
</dbReference>
<accession>G0R2S2</accession>
<dbReference type="InParanoid" id="G0R2S2"/>
<dbReference type="AlphaFoldDB" id="G0R2S2"/>
<organism evidence="2 3">
    <name type="scientific">Ichthyophthirius multifiliis</name>
    <name type="common">White spot disease agent</name>
    <name type="synonym">Ich</name>
    <dbReference type="NCBI Taxonomy" id="5932"/>
    <lineage>
        <taxon>Eukaryota</taxon>
        <taxon>Sar</taxon>
        <taxon>Alveolata</taxon>
        <taxon>Ciliophora</taxon>
        <taxon>Intramacronucleata</taxon>
        <taxon>Oligohymenophorea</taxon>
        <taxon>Hymenostomatida</taxon>
        <taxon>Ophryoglenina</taxon>
        <taxon>Ichthyophthirius</taxon>
    </lineage>
</organism>
<dbReference type="EMBL" id="GL984282">
    <property type="protein sequence ID" value="EGR28194.1"/>
    <property type="molecule type" value="Genomic_DNA"/>
</dbReference>
<keyword evidence="3" id="KW-1185">Reference proteome</keyword>
<evidence type="ECO:0000259" key="1">
    <source>
        <dbReference type="PROSITE" id="PS50222"/>
    </source>
</evidence>
<proteinExistence type="predicted"/>
<evidence type="ECO:0000313" key="2">
    <source>
        <dbReference type="EMBL" id="EGR28194.1"/>
    </source>
</evidence>
<dbReference type="InterPro" id="IPR002048">
    <property type="entry name" value="EF_hand_dom"/>
</dbReference>
<reference evidence="2 3" key="1">
    <citation type="submission" date="2011-07" db="EMBL/GenBank/DDBJ databases">
        <authorList>
            <person name="Coyne R."/>
            <person name="Brami D."/>
            <person name="Johnson J."/>
            <person name="Hostetler J."/>
            <person name="Hannick L."/>
            <person name="Clark T."/>
            <person name="Cassidy-Hanley D."/>
            <person name="Inman J."/>
        </authorList>
    </citation>
    <scope>NUCLEOTIDE SEQUENCE [LARGE SCALE GENOMIC DNA]</scope>
    <source>
        <strain evidence="2 3">G5</strain>
    </source>
</reference>
<feature type="domain" description="EF-hand" evidence="1">
    <location>
        <begin position="35"/>
        <end position="70"/>
    </location>
</feature>
<dbReference type="PROSITE" id="PS50222">
    <property type="entry name" value="EF_HAND_2"/>
    <property type="match status" value="1"/>
</dbReference>
<dbReference type="GeneID" id="14904290"/>
<dbReference type="Proteomes" id="UP000008983">
    <property type="component" value="Unassembled WGS sequence"/>
</dbReference>
<name>G0R2S2_ICHMU</name>
<gene>
    <name evidence="2" type="ORF">IMG5_181230</name>
</gene>